<dbReference type="Proteomes" id="UP000031631">
    <property type="component" value="Chromosome"/>
</dbReference>
<proteinExistence type="predicted"/>
<accession>A0A7U6GHU3</accession>
<evidence type="ECO:0000313" key="2">
    <source>
        <dbReference type="Proteomes" id="UP000031631"/>
    </source>
</evidence>
<gene>
    <name evidence="1" type="ORF">TBH_C0971</name>
</gene>
<dbReference type="AlphaFoldDB" id="A0A7U6GHU3"/>
<protein>
    <recommendedName>
        <fullName evidence="3">Restriction alleviation protein, Lar family</fullName>
    </recommendedName>
</protein>
<dbReference type="Pfam" id="PF14354">
    <property type="entry name" value="Lar_restr_allev"/>
    <property type="match status" value="1"/>
</dbReference>
<evidence type="ECO:0000313" key="1">
    <source>
        <dbReference type="EMBL" id="BAO43901.1"/>
    </source>
</evidence>
<dbReference type="EMBL" id="AP012273">
    <property type="protein sequence ID" value="BAO43901.1"/>
    <property type="molecule type" value="Genomic_DNA"/>
</dbReference>
<sequence length="87" mass="9592">MIEPMTERELSPCPFCGQQGIVILVEAEPEWLHVFAHCHNCGARGGETPIQMGGVQPEASHHLVAELESATEVAVDDWNMRPKEQGK</sequence>
<name>A0A7U6GHU3_9GAMM</name>
<keyword evidence="2" id="KW-1185">Reference proteome</keyword>
<evidence type="ECO:0008006" key="3">
    <source>
        <dbReference type="Google" id="ProtNLM"/>
    </source>
</evidence>
<organism evidence="1 2">
    <name type="scientific">Thiolapillus brandeum</name>
    <dbReference type="NCBI Taxonomy" id="1076588"/>
    <lineage>
        <taxon>Bacteria</taxon>
        <taxon>Pseudomonadati</taxon>
        <taxon>Pseudomonadota</taxon>
        <taxon>Gammaproteobacteria</taxon>
        <taxon>Chromatiales</taxon>
        <taxon>Sedimenticolaceae</taxon>
        <taxon>Thiolapillus</taxon>
    </lineage>
</organism>
<reference evidence="1 2" key="1">
    <citation type="journal article" date="2014" name="PLoS ONE">
        <title>Physiological and genomic features of a novel sulfur-oxidizing gammaproteobacterium belonging to a previously uncultivated symbiotic lineage isolated from a hydrothermal vent.</title>
        <authorList>
            <person name="Nunoura T."/>
            <person name="Takaki Y."/>
            <person name="Kazama H."/>
            <person name="Kakuta J."/>
            <person name="Shimamura S."/>
            <person name="Makita H."/>
            <person name="Hirai M."/>
            <person name="Miyazaki M."/>
            <person name="Takai K."/>
        </authorList>
    </citation>
    <scope>NUCLEOTIDE SEQUENCE [LARGE SCALE GENOMIC DNA]</scope>
    <source>
        <strain evidence="1 2">Hiromi1</strain>
    </source>
</reference>
<dbReference type="RefSeq" id="WP_041066123.1">
    <property type="nucleotide sequence ID" value="NZ_AP012273.1"/>
</dbReference>
<dbReference type="KEGG" id="tbn:TBH_C0971"/>
<dbReference type="OrthoDB" id="6631093at2"/>